<sequence length="698" mass="77352">MNAYDQSERLLRIDTPLGDSKALLIELDGEDAISRPFLFRIAFATREPEAKVRKLLGKPVTLWVGANSEPGHRPVHGHVRRLTRRHSGRLDTHLWQAEVVPALWFLSQKADCRIFQSMTVPQVLDKVFQIHGLTAVEQRGLTGSYPKLDYCVQYRETALDFVSRLMEEVGLFYWHEHKDGQHTLVIADQNQRAPKLVPETITYGGLSTEEKLTWFEQDLEFRTGTWAMRDYNFETPTTNMGANKPTHLDVSRMKDHEVFDYPGRYTNPGEGGTVTRLRIEQEEARHRIMRGGGDTKTMTAGYRVTIDDQDGVGAELCLITEVRHTARDTSFWASDEDAEGSRYGNEFAAIPASVPYRPARTTPRPFVRGTQTATVTGPAGSEIHTDKYGRVKLRFHWDRNPDGTADEQSSCWVRVSQIWAGANWGAMHIPRVGHEVVVDFLEGDPDRPLITGRVYNADNMPPWALPGNKTQSGIKSNSSLGGGGSNEFRFEDKKGSEQIYLHAQKDLDSIVENNETRHVKKNRTTTIDGNETLFVNGALRKTVVDADFDETVTGTEKRTITGPITENVTNTYTMNVTAGALNITTLSGVNISSPAAINITSGTAVNIVAPTKTAVAPSWFKSGSHAGDAYGFKLGIAGMKLDLTGLAMAFIGVKADFVGVKLDNFIVAVKTGAFEYKNKALKAKTYAFSLSTGFTIVT</sequence>
<dbReference type="InterPro" id="IPR054030">
    <property type="entry name" value="Gp5_Vgr_C"/>
</dbReference>
<dbReference type="Gene3D" id="2.40.50.230">
    <property type="entry name" value="Gp5 N-terminal domain"/>
    <property type="match status" value="1"/>
</dbReference>
<evidence type="ECO:0000256" key="1">
    <source>
        <dbReference type="ARBA" id="ARBA00004613"/>
    </source>
</evidence>
<protein>
    <submittedName>
        <fullName evidence="7">Type VI secretion system tip protein VgrG</fullName>
    </submittedName>
</protein>
<proteinExistence type="inferred from homology"/>
<dbReference type="Proteomes" id="UP001196870">
    <property type="component" value="Unassembled WGS sequence"/>
</dbReference>
<dbReference type="Gene3D" id="3.55.50.10">
    <property type="entry name" value="Baseplate protein-like domains"/>
    <property type="match status" value="1"/>
</dbReference>
<evidence type="ECO:0000256" key="4">
    <source>
        <dbReference type="SAM" id="MobiDB-lite"/>
    </source>
</evidence>
<dbReference type="Gene3D" id="2.30.110.50">
    <property type="match status" value="1"/>
</dbReference>
<dbReference type="InterPro" id="IPR006533">
    <property type="entry name" value="T6SS_Vgr_RhsGE"/>
</dbReference>
<dbReference type="NCBIfam" id="TIGR03361">
    <property type="entry name" value="VI_Rhs_Vgr"/>
    <property type="match status" value="1"/>
</dbReference>
<dbReference type="EMBL" id="JAAGBB010000034">
    <property type="protein sequence ID" value="MBR0667384.1"/>
    <property type="molecule type" value="Genomic_DNA"/>
</dbReference>
<dbReference type="SUPFAM" id="SSF69279">
    <property type="entry name" value="Phage tail proteins"/>
    <property type="match status" value="2"/>
</dbReference>
<dbReference type="PANTHER" id="PTHR32305">
    <property type="match status" value="1"/>
</dbReference>
<evidence type="ECO:0000259" key="6">
    <source>
        <dbReference type="Pfam" id="PF22178"/>
    </source>
</evidence>
<keyword evidence="8" id="KW-1185">Reference proteome</keyword>
<dbReference type="InterPro" id="IPR006531">
    <property type="entry name" value="Gp5/Vgr_OB"/>
</dbReference>
<feature type="domain" description="Gp5/Type VI secretion system Vgr protein OB-fold" evidence="5">
    <location>
        <begin position="384"/>
        <end position="455"/>
    </location>
</feature>
<evidence type="ECO:0000259" key="5">
    <source>
        <dbReference type="Pfam" id="PF04717"/>
    </source>
</evidence>
<dbReference type="SUPFAM" id="SSF69255">
    <property type="entry name" value="gp5 N-terminal domain-like"/>
    <property type="match status" value="1"/>
</dbReference>
<comment type="caution">
    <text evidence="7">The sequence shown here is derived from an EMBL/GenBank/DDBJ whole genome shotgun (WGS) entry which is preliminary data.</text>
</comment>
<comment type="subcellular location">
    <subcellularLocation>
        <location evidence="1">Secreted</location>
    </subcellularLocation>
</comment>
<dbReference type="SUPFAM" id="SSF69349">
    <property type="entry name" value="Phage fibre proteins"/>
    <property type="match status" value="1"/>
</dbReference>
<dbReference type="Pfam" id="PF05954">
    <property type="entry name" value="Phage_GPD"/>
    <property type="match status" value="1"/>
</dbReference>
<feature type="domain" description="Gp5/Type VI secretion system Vgr C-terminal trimerisation" evidence="6">
    <location>
        <begin position="472"/>
        <end position="577"/>
    </location>
</feature>
<dbReference type="Pfam" id="PF04717">
    <property type="entry name" value="Phage_base_V"/>
    <property type="match status" value="1"/>
</dbReference>
<evidence type="ECO:0000256" key="3">
    <source>
        <dbReference type="ARBA" id="ARBA00022525"/>
    </source>
</evidence>
<evidence type="ECO:0000256" key="2">
    <source>
        <dbReference type="ARBA" id="ARBA00005558"/>
    </source>
</evidence>
<reference evidence="8" key="1">
    <citation type="journal article" date="2021" name="Syst. Appl. Microbiol.">
        <title>Roseomonas hellenica sp. nov., isolated from roots of wild-growing Alkanna tinctoria.</title>
        <authorList>
            <person name="Rat A."/>
            <person name="Naranjo H.D."/>
            <person name="Lebbe L."/>
            <person name="Cnockaert M."/>
            <person name="Krigas N."/>
            <person name="Grigoriadou K."/>
            <person name="Maloupa E."/>
            <person name="Willems A."/>
        </authorList>
    </citation>
    <scope>NUCLEOTIDE SEQUENCE [LARGE SCALE GENOMIC DNA]</scope>
    <source>
        <strain evidence="8">LMG 31523</strain>
    </source>
</reference>
<dbReference type="NCBIfam" id="TIGR01646">
    <property type="entry name" value="vgr_GE"/>
    <property type="match status" value="1"/>
</dbReference>
<name>A0ABS5F495_9PROT</name>
<evidence type="ECO:0000313" key="8">
    <source>
        <dbReference type="Proteomes" id="UP001196870"/>
    </source>
</evidence>
<comment type="similarity">
    <text evidence="2">Belongs to the VgrG protein family.</text>
</comment>
<dbReference type="Pfam" id="PF22178">
    <property type="entry name" value="Gp5_trimer_C"/>
    <property type="match status" value="1"/>
</dbReference>
<accession>A0ABS5F495</accession>
<dbReference type="PANTHER" id="PTHR32305:SF15">
    <property type="entry name" value="PROTEIN RHSA-RELATED"/>
    <property type="match status" value="1"/>
</dbReference>
<dbReference type="RefSeq" id="WP_211855164.1">
    <property type="nucleotide sequence ID" value="NZ_JAAGBB010000034.1"/>
</dbReference>
<feature type="region of interest" description="Disordered" evidence="4">
    <location>
        <begin position="359"/>
        <end position="382"/>
    </location>
</feature>
<dbReference type="Gene3D" id="4.10.220.110">
    <property type="match status" value="1"/>
</dbReference>
<dbReference type="InterPro" id="IPR037026">
    <property type="entry name" value="Vgr_OB-fold_dom_sf"/>
</dbReference>
<organism evidence="7 8">
    <name type="scientific">Plastoroseomonas hellenica</name>
    <dbReference type="NCBI Taxonomy" id="2687306"/>
    <lineage>
        <taxon>Bacteria</taxon>
        <taxon>Pseudomonadati</taxon>
        <taxon>Pseudomonadota</taxon>
        <taxon>Alphaproteobacteria</taxon>
        <taxon>Acetobacterales</taxon>
        <taxon>Acetobacteraceae</taxon>
        <taxon>Plastoroseomonas</taxon>
    </lineage>
</organism>
<dbReference type="InterPro" id="IPR017847">
    <property type="entry name" value="T6SS_RhsGE_Vgr_subset"/>
</dbReference>
<gene>
    <name evidence="7" type="primary">tssI</name>
    <name evidence="7" type="ORF">GXW71_23715</name>
</gene>
<keyword evidence="3" id="KW-0964">Secreted</keyword>
<dbReference type="InterPro" id="IPR050708">
    <property type="entry name" value="T6SS_VgrG/RHS"/>
</dbReference>
<evidence type="ECO:0000313" key="7">
    <source>
        <dbReference type="EMBL" id="MBR0667384.1"/>
    </source>
</evidence>